<protein>
    <submittedName>
        <fullName evidence="2">Uncharacterized protein</fullName>
    </submittedName>
</protein>
<evidence type="ECO:0000313" key="3">
    <source>
        <dbReference type="Proteomes" id="UP000294530"/>
    </source>
</evidence>
<name>A0A976FJG0_BRELC</name>
<evidence type="ECO:0000256" key="1">
    <source>
        <dbReference type="SAM" id="MobiDB-lite"/>
    </source>
</evidence>
<dbReference type="RefSeq" id="XP_067817247.1">
    <property type="nucleotide sequence ID" value="XM_067963393.1"/>
</dbReference>
<comment type="caution">
    <text evidence="2">The sequence shown here is derived from an EMBL/GenBank/DDBJ whole genome shotgun (WGS) entry which is preliminary data.</text>
</comment>
<proteinExistence type="predicted"/>
<sequence>MAMAKSPARRRSLLSTLMVMTAEFKMILLIRKADESAGAEHLNKAIGATDARGAKSDEDVATSVL</sequence>
<reference evidence="2 3" key="1">
    <citation type="journal article" date="2021" name="Genome Biol.">
        <title>AFLAP: assembly-free linkage analysis pipeline using k-mers from genome sequencing data.</title>
        <authorList>
            <person name="Fletcher K."/>
            <person name="Zhang L."/>
            <person name="Gil J."/>
            <person name="Han R."/>
            <person name="Cavanaugh K."/>
            <person name="Michelmore R."/>
        </authorList>
    </citation>
    <scope>NUCLEOTIDE SEQUENCE [LARGE SCALE GENOMIC DNA]</scope>
    <source>
        <strain evidence="2 3">SF5</strain>
    </source>
</reference>
<dbReference type="GeneID" id="94349064"/>
<dbReference type="Proteomes" id="UP000294530">
    <property type="component" value="Unassembled WGS sequence"/>
</dbReference>
<organism evidence="2 3">
    <name type="scientific">Bremia lactucae</name>
    <name type="common">Lettuce downy mildew</name>
    <dbReference type="NCBI Taxonomy" id="4779"/>
    <lineage>
        <taxon>Eukaryota</taxon>
        <taxon>Sar</taxon>
        <taxon>Stramenopiles</taxon>
        <taxon>Oomycota</taxon>
        <taxon>Peronosporomycetes</taxon>
        <taxon>Peronosporales</taxon>
        <taxon>Peronosporaceae</taxon>
        <taxon>Bremia</taxon>
    </lineage>
</organism>
<dbReference type="AlphaFoldDB" id="A0A976FJG0"/>
<dbReference type="KEGG" id="blac:94349064"/>
<feature type="region of interest" description="Disordered" evidence="1">
    <location>
        <begin position="45"/>
        <end position="65"/>
    </location>
</feature>
<gene>
    <name evidence="2" type="ORF">CCR75_005311</name>
</gene>
<keyword evidence="3" id="KW-1185">Reference proteome</keyword>
<evidence type="ECO:0000313" key="2">
    <source>
        <dbReference type="EMBL" id="TDH67748.1"/>
    </source>
</evidence>
<accession>A0A976FJG0</accession>
<dbReference type="EMBL" id="SHOA02000003">
    <property type="protein sequence ID" value="TDH67748.1"/>
    <property type="molecule type" value="Genomic_DNA"/>
</dbReference>